<evidence type="ECO:0000313" key="1">
    <source>
        <dbReference type="EMBL" id="PYD80895.1"/>
    </source>
</evidence>
<proteinExistence type="predicted"/>
<protein>
    <recommendedName>
        <fullName evidence="3">Integrase</fullName>
    </recommendedName>
</protein>
<accession>A0A318QPF1</accession>
<reference evidence="1 2" key="1">
    <citation type="submission" date="2017-07" db="EMBL/GenBank/DDBJ databases">
        <title>A draft genome sequence of Komagataeibacter oboediens LMG 18849.</title>
        <authorList>
            <person name="Skraban J."/>
            <person name="Cleenwerck I."/>
            <person name="Vandamme P."/>
            <person name="Trcek J."/>
        </authorList>
    </citation>
    <scope>NUCLEOTIDE SEQUENCE [LARGE SCALE GENOMIC DNA]</scope>
    <source>
        <strain evidence="1 2">LMG 18849</strain>
    </source>
</reference>
<dbReference type="AlphaFoldDB" id="A0A318QPF1"/>
<dbReference type="Proteomes" id="UP000247417">
    <property type="component" value="Unassembled WGS sequence"/>
</dbReference>
<evidence type="ECO:0008006" key="3">
    <source>
        <dbReference type="Google" id="ProtNLM"/>
    </source>
</evidence>
<organism evidence="1 2">
    <name type="scientific">Komagataeibacter oboediens</name>
    <dbReference type="NCBI Taxonomy" id="65958"/>
    <lineage>
        <taxon>Bacteria</taxon>
        <taxon>Pseudomonadati</taxon>
        <taxon>Pseudomonadota</taxon>
        <taxon>Alphaproteobacteria</taxon>
        <taxon>Acetobacterales</taxon>
        <taxon>Acetobacteraceae</taxon>
        <taxon>Komagataeibacter</taxon>
    </lineage>
</organism>
<name>A0A318QPF1_9PROT</name>
<gene>
    <name evidence="1" type="ORF">CFR80_13050</name>
</gene>
<evidence type="ECO:0000313" key="2">
    <source>
        <dbReference type="Proteomes" id="UP000247417"/>
    </source>
</evidence>
<comment type="caution">
    <text evidence="1">The sequence shown here is derived from an EMBL/GenBank/DDBJ whole genome shotgun (WGS) entry which is preliminary data.</text>
</comment>
<dbReference type="EMBL" id="NKTX01000043">
    <property type="protein sequence ID" value="PYD80895.1"/>
    <property type="molecule type" value="Genomic_DNA"/>
</dbReference>
<sequence>MKTPGLPCGAVRARLCHDRAVIVRNRAGGKRFVLPAGCCGGRAECRLLGHTQVQTTAQYAHLKTDPIWSTADKIAMTIASAFLAT</sequence>